<dbReference type="GO" id="GO:0008234">
    <property type="term" value="F:cysteine-type peptidase activity"/>
    <property type="evidence" value="ECO:0007669"/>
    <property type="project" value="InterPro"/>
</dbReference>
<dbReference type="InterPro" id="IPR038765">
    <property type="entry name" value="Papain-like_cys_pep_sf"/>
</dbReference>
<dbReference type="Pfam" id="PF00112">
    <property type="entry name" value="Peptidase_C1"/>
    <property type="match status" value="1"/>
</dbReference>
<organism evidence="7 8">
    <name type="scientific">Theileria orientalis strain Shintoku</name>
    <dbReference type="NCBI Taxonomy" id="869250"/>
    <lineage>
        <taxon>Eukaryota</taxon>
        <taxon>Sar</taxon>
        <taxon>Alveolata</taxon>
        <taxon>Apicomplexa</taxon>
        <taxon>Aconoidasida</taxon>
        <taxon>Piroplasmida</taxon>
        <taxon>Theileriidae</taxon>
        <taxon>Theileria</taxon>
    </lineage>
</organism>
<evidence type="ECO:0000256" key="5">
    <source>
        <dbReference type="SAM" id="Phobius"/>
    </source>
</evidence>
<gene>
    <name evidence="7" type="ORF">TOT_020000084</name>
</gene>
<feature type="domain" description="Peptidase C1A papain C-terminal" evidence="6">
    <location>
        <begin position="230"/>
        <end position="434"/>
    </location>
</feature>
<evidence type="ECO:0000313" key="7">
    <source>
        <dbReference type="EMBL" id="BAM39813.1"/>
    </source>
</evidence>
<dbReference type="OrthoDB" id="423263at2759"/>
<sequence>MDEYTLGSSYYHHPPNGRRRKVIVISTIVASVLIFLSVFLTLFYIYYLKGYIAQKLRDKAYAEFAAHLDIKESGFLNNRFIYNKLKYYAINKDIEIIESKTKSCSVDGCKSTYKYVHDWKLRVISKMLEGKDSINLNKEFEAIMKHNEMVDKYDISYKNKDDFKKRYTIFRTNWEKIEKHNKDPNRLYDMEYNWFAETSDDEEKLSTVKSKKSKEILSSSAGGAEDLSNQDIHIDWRKRGAVSEVIAQGRCGSCWAIAATDMFTSFNAIKKDKLVAFSYQQTLDCSLSAFDCSGGSHRLALEYIKDSKMCTETSYKYKEKKGKCDTKGCETESGVKDIKHLTRDTALEFLKTNGPFVTSMNTNMDFKLYGKGIFNSDCGKSYGHSVLVVGHGYDKEKKVNYWIVKNSWGKDWGEDGYFRMLDLPKKLEHHTEDHCDFLLSAFGMV</sequence>
<dbReference type="PRINTS" id="PR00705">
    <property type="entry name" value="PAPAIN"/>
</dbReference>
<dbReference type="Proteomes" id="UP000003786">
    <property type="component" value="Chromosome 2"/>
</dbReference>
<dbReference type="GeneID" id="20714266"/>
<dbReference type="InterPro" id="IPR013128">
    <property type="entry name" value="Peptidase_C1A"/>
</dbReference>
<dbReference type="CDD" id="cd02248">
    <property type="entry name" value="Peptidase_C1A"/>
    <property type="match status" value="1"/>
</dbReference>
<dbReference type="SMART" id="SM00645">
    <property type="entry name" value="Pept_C1"/>
    <property type="match status" value="1"/>
</dbReference>
<proteinExistence type="inferred from homology"/>
<evidence type="ECO:0000256" key="1">
    <source>
        <dbReference type="ARBA" id="ARBA00008455"/>
    </source>
</evidence>
<dbReference type="EMBL" id="AP011947">
    <property type="protein sequence ID" value="BAM39813.1"/>
    <property type="molecule type" value="Genomic_DNA"/>
</dbReference>
<dbReference type="eggNOG" id="KOG1543">
    <property type="taxonomic scope" value="Eukaryota"/>
</dbReference>
<dbReference type="KEGG" id="tot:TOT_020000084"/>
<keyword evidence="5" id="KW-0472">Membrane</keyword>
<dbReference type="STRING" id="869250.J4C7X8"/>
<dbReference type="VEuPathDB" id="PiroplasmaDB:TOT_020000084"/>
<keyword evidence="5" id="KW-1133">Transmembrane helix</keyword>
<dbReference type="PANTHER" id="PTHR12411">
    <property type="entry name" value="CYSTEINE PROTEASE FAMILY C1-RELATED"/>
    <property type="match status" value="1"/>
</dbReference>
<dbReference type="InterPro" id="IPR000668">
    <property type="entry name" value="Peptidase_C1A_C"/>
</dbReference>
<dbReference type="InterPro" id="IPR000169">
    <property type="entry name" value="Pept_cys_AS"/>
</dbReference>
<dbReference type="Gene3D" id="3.90.70.10">
    <property type="entry name" value="Cysteine proteinases"/>
    <property type="match status" value="1"/>
</dbReference>
<dbReference type="Pfam" id="PF08246">
    <property type="entry name" value="Inhibitor_I29"/>
    <property type="match status" value="1"/>
</dbReference>
<evidence type="ECO:0000256" key="4">
    <source>
        <dbReference type="ARBA" id="ARBA00023180"/>
    </source>
</evidence>
<dbReference type="InterPro" id="IPR013201">
    <property type="entry name" value="Prot_inhib_I29"/>
</dbReference>
<dbReference type="PROSITE" id="PS00640">
    <property type="entry name" value="THIOL_PROTEASE_ASN"/>
    <property type="match status" value="1"/>
</dbReference>
<dbReference type="InterPro" id="IPR039417">
    <property type="entry name" value="Peptidase_C1A_papain-like"/>
</dbReference>
<dbReference type="OMA" id="DDHNAEN"/>
<keyword evidence="4" id="KW-0325">Glycoprotein</keyword>
<dbReference type="GO" id="GO:0006508">
    <property type="term" value="P:proteolysis"/>
    <property type="evidence" value="ECO:0007669"/>
    <property type="project" value="InterPro"/>
</dbReference>
<keyword evidence="2" id="KW-0865">Zymogen</keyword>
<keyword evidence="5" id="KW-0812">Transmembrane</keyword>
<evidence type="ECO:0000256" key="2">
    <source>
        <dbReference type="ARBA" id="ARBA00023145"/>
    </source>
</evidence>
<dbReference type="SUPFAM" id="SSF54001">
    <property type="entry name" value="Cysteine proteinases"/>
    <property type="match status" value="1"/>
</dbReference>
<protein>
    <recommendedName>
        <fullName evidence="6">Peptidase C1A papain C-terminal domain-containing protein</fullName>
    </recommendedName>
</protein>
<keyword evidence="8" id="KW-1185">Reference proteome</keyword>
<name>J4C7X8_THEOR</name>
<evidence type="ECO:0000256" key="3">
    <source>
        <dbReference type="ARBA" id="ARBA00023157"/>
    </source>
</evidence>
<dbReference type="InterPro" id="IPR025661">
    <property type="entry name" value="Pept_asp_AS"/>
</dbReference>
<evidence type="ECO:0000259" key="6">
    <source>
        <dbReference type="SMART" id="SM00645"/>
    </source>
</evidence>
<dbReference type="RefSeq" id="XP_009690114.1">
    <property type="nucleotide sequence ID" value="XM_009691819.1"/>
</dbReference>
<dbReference type="PROSITE" id="PS00139">
    <property type="entry name" value="THIOL_PROTEASE_CYS"/>
    <property type="match status" value="1"/>
</dbReference>
<comment type="similarity">
    <text evidence="1">Belongs to the peptidase C1 family.</text>
</comment>
<feature type="transmembrane region" description="Helical" evidence="5">
    <location>
        <begin position="22"/>
        <end position="47"/>
    </location>
</feature>
<accession>J4C7X8</accession>
<reference evidence="7 8" key="1">
    <citation type="journal article" date="2012" name="MBio">
        <title>Comparative genome analysis of three eukaryotic parasites with differing abilities to transform leukocytes reveals key mediators of Theileria-induced leukocyte transformation.</title>
        <authorList>
            <person name="Hayashida K."/>
            <person name="Hara Y."/>
            <person name="Abe T."/>
            <person name="Yamasaki C."/>
            <person name="Toyoda A."/>
            <person name="Kosuge T."/>
            <person name="Suzuki Y."/>
            <person name="Sato Y."/>
            <person name="Kawashima S."/>
            <person name="Katayama T."/>
            <person name="Wakaguri H."/>
            <person name="Inoue N."/>
            <person name="Homma K."/>
            <person name="Tada-Umezaki M."/>
            <person name="Yagi Y."/>
            <person name="Fujii Y."/>
            <person name="Habara T."/>
            <person name="Kanehisa M."/>
            <person name="Watanabe H."/>
            <person name="Ito K."/>
            <person name="Gojobori T."/>
            <person name="Sugawara H."/>
            <person name="Imanishi T."/>
            <person name="Weir W."/>
            <person name="Gardner M."/>
            <person name="Pain A."/>
            <person name="Shiels B."/>
            <person name="Hattori M."/>
            <person name="Nene V."/>
            <person name="Sugimoto C."/>
        </authorList>
    </citation>
    <scope>NUCLEOTIDE SEQUENCE [LARGE SCALE GENOMIC DNA]</scope>
    <source>
        <strain evidence="7 8">Shintoku</strain>
    </source>
</reference>
<evidence type="ECO:0000313" key="8">
    <source>
        <dbReference type="Proteomes" id="UP000003786"/>
    </source>
</evidence>
<keyword evidence="3" id="KW-1015">Disulfide bond</keyword>
<dbReference type="AlphaFoldDB" id="J4C7X8"/>